<dbReference type="PANTHER" id="PTHR48081:SF8">
    <property type="entry name" value="ALPHA_BETA HYDROLASE FOLD-3 DOMAIN-CONTAINING PROTEIN-RELATED"/>
    <property type="match status" value="1"/>
</dbReference>
<dbReference type="Gene3D" id="3.40.50.1820">
    <property type="entry name" value="alpha/beta hydrolase"/>
    <property type="match status" value="1"/>
</dbReference>
<keyword evidence="5" id="KW-1185">Reference proteome</keyword>
<dbReference type="InterPro" id="IPR013094">
    <property type="entry name" value="AB_hydrolase_3"/>
</dbReference>
<sequence>MNIPPIDPMLSHCLQRFAQLDAETVTPGLNYVQRRRLMSELQARLLRTRALPHIAVQNHYITAAGQEIAVRSYAPTQHDSGQTLLWLHGGGWMVGSLDTHDDLCEHLAHYTGHTVLSVHYRRTPENPFPAAVDDAQAVLQWLHQMRGVLPFARETVLLGGDSAGGHLALATAVSAVQMPCPQQAQIQALLLFYPCLLPGQDNASMRSFAQGYGLTDTAMHQYWQALGGEAEPLRTPSLCAEALPLLPPMVIMTASHDILRDEAEDFAYQMQALPHGPQVLLQRAEGMVHGFARMLTASPAARQHVEAACQLLSRCAKTSS</sequence>
<dbReference type="Proteomes" id="UP000053300">
    <property type="component" value="Unassembled WGS sequence"/>
</dbReference>
<comment type="caution">
    <text evidence="4">The sequence shown here is derived from an EMBL/GenBank/DDBJ whole genome shotgun (WGS) entry which is preliminary data.</text>
</comment>
<dbReference type="EMBL" id="LPXH01000025">
    <property type="protein sequence ID" value="KUF41143.1"/>
    <property type="molecule type" value="Genomic_DNA"/>
</dbReference>
<dbReference type="GO" id="GO:0016787">
    <property type="term" value="F:hydrolase activity"/>
    <property type="evidence" value="ECO:0007669"/>
    <property type="project" value="UniProtKB-KW"/>
</dbReference>
<dbReference type="STRING" id="225992.B5M06_11580"/>
<accession>A0A0W7Z1E5</accession>
<evidence type="ECO:0000256" key="2">
    <source>
        <dbReference type="ARBA" id="ARBA00022801"/>
    </source>
</evidence>
<dbReference type="InterPro" id="IPR002168">
    <property type="entry name" value="Lipase_GDXG_HIS_AS"/>
</dbReference>
<keyword evidence="2 4" id="KW-0378">Hydrolase</keyword>
<dbReference type="Pfam" id="PF07859">
    <property type="entry name" value="Abhydrolase_3"/>
    <property type="match status" value="1"/>
</dbReference>
<dbReference type="SUPFAM" id="SSF53474">
    <property type="entry name" value="alpha/beta-Hydrolases"/>
    <property type="match status" value="1"/>
</dbReference>
<name>A0A0W7Z1E5_9BURK</name>
<dbReference type="RefSeq" id="WP_058879823.1">
    <property type="nucleotide sequence ID" value="NZ_LPXH01000025.1"/>
</dbReference>
<evidence type="ECO:0000313" key="4">
    <source>
        <dbReference type="EMBL" id="KUF41143.1"/>
    </source>
</evidence>
<dbReference type="InterPro" id="IPR029058">
    <property type="entry name" value="AB_hydrolase_fold"/>
</dbReference>
<dbReference type="PANTHER" id="PTHR48081">
    <property type="entry name" value="AB HYDROLASE SUPERFAMILY PROTEIN C4A8.06C"/>
    <property type="match status" value="1"/>
</dbReference>
<organism evidence="4 5">
    <name type="scientific">Comamonas kerstersii</name>
    <dbReference type="NCBI Taxonomy" id="225992"/>
    <lineage>
        <taxon>Bacteria</taxon>
        <taxon>Pseudomonadati</taxon>
        <taxon>Pseudomonadota</taxon>
        <taxon>Betaproteobacteria</taxon>
        <taxon>Burkholderiales</taxon>
        <taxon>Comamonadaceae</taxon>
        <taxon>Comamonas</taxon>
    </lineage>
</organism>
<dbReference type="InterPro" id="IPR050300">
    <property type="entry name" value="GDXG_lipolytic_enzyme"/>
</dbReference>
<evidence type="ECO:0000259" key="3">
    <source>
        <dbReference type="Pfam" id="PF07859"/>
    </source>
</evidence>
<feature type="domain" description="Alpha/beta hydrolase fold-3" evidence="3">
    <location>
        <begin position="84"/>
        <end position="292"/>
    </location>
</feature>
<evidence type="ECO:0000313" key="5">
    <source>
        <dbReference type="Proteomes" id="UP000053300"/>
    </source>
</evidence>
<reference evidence="4 5" key="1">
    <citation type="submission" date="2015-12" db="EMBL/GenBank/DDBJ databases">
        <title>Complete genome sequence of a multi-drug resistant strain Acidovorax sp. 12322-1.</title>
        <authorList>
            <person name="Ming D."/>
            <person name="Wang M."/>
            <person name="Hu S."/>
            <person name="Zhou Y."/>
            <person name="Jiang T."/>
        </authorList>
    </citation>
    <scope>NUCLEOTIDE SEQUENCE [LARGE SCALE GENOMIC DNA]</scope>
    <source>
        <strain evidence="4 5">12322-1</strain>
    </source>
</reference>
<comment type="similarity">
    <text evidence="1">Belongs to the 'GDXG' lipolytic enzyme family.</text>
</comment>
<dbReference type="AlphaFoldDB" id="A0A0W7Z1E5"/>
<proteinExistence type="inferred from homology"/>
<protein>
    <submittedName>
        <fullName evidence="4">Alpha/beta hydrolase</fullName>
    </submittedName>
</protein>
<dbReference type="PROSITE" id="PS01173">
    <property type="entry name" value="LIPASE_GDXG_HIS"/>
    <property type="match status" value="1"/>
</dbReference>
<evidence type="ECO:0000256" key="1">
    <source>
        <dbReference type="ARBA" id="ARBA00010515"/>
    </source>
</evidence>
<gene>
    <name evidence="4" type="ORF">AS359_10175</name>
</gene>